<sequence>MSDVYGTESSSHPVFIKSKDDKNFDEVRYSFSGSSNGILSVVLKFQISQRIKRHVLENGLRVKEFFEDFDCLRCGYITKSQYVRGLDILGVSKLG</sequence>
<dbReference type="EMBL" id="WJQU01000001">
    <property type="protein sequence ID" value="KAJ6645974.1"/>
    <property type="molecule type" value="Genomic_DNA"/>
</dbReference>
<comment type="caution">
    <text evidence="1">The sequence shown here is derived from an EMBL/GenBank/DDBJ whole genome shotgun (WGS) entry which is preliminary data.</text>
</comment>
<feature type="non-terminal residue" evidence="1">
    <location>
        <position position="95"/>
    </location>
</feature>
<dbReference type="AlphaFoldDB" id="A0A9Q0N969"/>
<protein>
    <recommendedName>
        <fullName evidence="3">EF-hand domain-containing protein</fullName>
    </recommendedName>
</protein>
<organism evidence="1 2">
    <name type="scientific">Pseudolycoriella hygida</name>
    <dbReference type="NCBI Taxonomy" id="35572"/>
    <lineage>
        <taxon>Eukaryota</taxon>
        <taxon>Metazoa</taxon>
        <taxon>Ecdysozoa</taxon>
        <taxon>Arthropoda</taxon>
        <taxon>Hexapoda</taxon>
        <taxon>Insecta</taxon>
        <taxon>Pterygota</taxon>
        <taxon>Neoptera</taxon>
        <taxon>Endopterygota</taxon>
        <taxon>Diptera</taxon>
        <taxon>Nematocera</taxon>
        <taxon>Sciaroidea</taxon>
        <taxon>Sciaridae</taxon>
        <taxon>Pseudolycoriella</taxon>
    </lineage>
</organism>
<dbReference type="Proteomes" id="UP001151699">
    <property type="component" value="Chromosome A"/>
</dbReference>
<dbReference type="OrthoDB" id="272072at2759"/>
<evidence type="ECO:0000313" key="2">
    <source>
        <dbReference type="Proteomes" id="UP001151699"/>
    </source>
</evidence>
<accession>A0A9Q0N969</accession>
<name>A0A9Q0N969_9DIPT</name>
<evidence type="ECO:0000313" key="1">
    <source>
        <dbReference type="EMBL" id="KAJ6645974.1"/>
    </source>
</evidence>
<evidence type="ECO:0008006" key="3">
    <source>
        <dbReference type="Google" id="ProtNLM"/>
    </source>
</evidence>
<proteinExistence type="predicted"/>
<keyword evidence="2" id="KW-1185">Reference proteome</keyword>
<gene>
    <name evidence="1" type="ORF">Bhyg_01183</name>
</gene>
<reference evidence="1" key="1">
    <citation type="submission" date="2022-07" db="EMBL/GenBank/DDBJ databases">
        <authorList>
            <person name="Trinca V."/>
            <person name="Uliana J.V.C."/>
            <person name="Torres T.T."/>
            <person name="Ward R.J."/>
            <person name="Monesi N."/>
        </authorList>
    </citation>
    <scope>NUCLEOTIDE SEQUENCE</scope>
    <source>
        <strain evidence="1">HSMRA1968</strain>
        <tissue evidence="1">Whole embryos</tissue>
    </source>
</reference>